<keyword evidence="3" id="KW-1185">Reference proteome</keyword>
<organism evidence="2 3">
    <name type="scientific">Aaosphaeria arxii CBS 175.79</name>
    <dbReference type="NCBI Taxonomy" id="1450172"/>
    <lineage>
        <taxon>Eukaryota</taxon>
        <taxon>Fungi</taxon>
        <taxon>Dikarya</taxon>
        <taxon>Ascomycota</taxon>
        <taxon>Pezizomycotina</taxon>
        <taxon>Dothideomycetes</taxon>
        <taxon>Pleosporomycetidae</taxon>
        <taxon>Pleosporales</taxon>
        <taxon>Pleosporales incertae sedis</taxon>
        <taxon>Aaosphaeria</taxon>
    </lineage>
</organism>
<feature type="region of interest" description="Disordered" evidence="1">
    <location>
        <begin position="1"/>
        <end position="47"/>
    </location>
</feature>
<feature type="compositionally biased region" description="Pro residues" evidence="1">
    <location>
        <begin position="29"/>
        <end position="40"/>
    </location>
</feature>
<dbReference type="RefSeq" id="XP_033386118.1">
    <property type="nucleotide sequence ID" value="XM_033527573.1"/>
</dbReference>
<name>A0A6A5XXV0_9PLEO</name>
<reference evidence="2" key="1">
    <citation type="journal article" date="2020" name="Stud. Mycol.">
        <title>101 Dothideomycetes genomes: a test case for predicting lifestyles and emergence of pathogens.</title>
        <authorList>
            <person name="Haridas S."/>
            <person name="Albert R."/>
            <person name="Binder M."/>
            <person name="Bloem J."/>
            <person name="Labutti K."/>
            <person name="Salamov A."/>
            <person name="Andreopoulos B."/>
            <person name="Baker S."/>
            <person name="Barry K."/>
            <person name="Bills G."/>
            <person name="Bluhm B."/>
            <person name="Cannon C."/>
            <person name="Castanera R."/>
            <person name="Culley D."/>
            <person name="Daum C."/>
            <person name="Ezra D."/>
            <person name="Gonzalez J."/>
            <person name="Henrissat B."/>
            <person name="Kuo A."/>
            <person name="Liang C."/>
            <person name="Lipzen A."/>
            <person name="Lutzoni F."/>
            <person name="Magnuson J."/>
            <person name="Mondo S."/>
            <person name="Nolan M."/>
            <person name="Ohm R."/>
            <person name="Pangilinan J."/>
            <person name="Park H.-J."/>
            <person name="Ramirez L."/>
            <person name="Alfaro M."/>
            <person name="Sun H."/>
            <person name="Tritt A."/>
            <person name="Yoshinaga Y."/>
            <person name="Zwiers L.-H."/>
            <person name="Turgeon B."/>
            <person name="Goodwin S."/>
            <person name="Spatafora J."/>
            <person name="Crous P."/>
            <person name="Grigoriev I."/>
        </authorList>
    </citation>
    <scope>NUCLEOTIDE SEQUENCE</scope>
    <source>
        <strain evidence="2">CBS 175.79</strain>
    </source>
</reference>
<dbReference type="GeneID" id="54284970"/>
<dbReference type="AlphaFoldDB" id="A0A6A5XXV0"/>
<evidence type="ECO:0000313" key="2">
    <source>
        <dbReference type="EMBL" id="KAF2017779.1"/>
    </source>
</evidence>
<proteinExistence type="predicted"/>
<protein>
    <submittedName>
        <fullName evidence="2">Uncharacterized protein</fullName>
    </submittedName>
</protein>
<gene>
    <name evidence="2" type="ORF">BU24DRAFT_420832</name>
</gene>
<feature type="region of interest" description="Disordered" evidence="1">
    <location>
        <begin position="63"/>
        <end position="85"/>
    </location>
</feature>
<dbReference type="EMBL" id="ML978068">
    <property type="protein sequence ID" value="KAF2017779.1"/>
    <property type="molecule type" value="Genomic_DNA"/>
</dbReference>
<accession>A0A6A5XXV0</accession>
<evidence type="ECO:0000256" key="1">
    <source>
        <dbReference type="SAM" id="MobiDB-lite"/>
    </source>
</evidence>
<sequence>MNIQHQNSYAPIPTTPPQQSGKRSASALAPPPPARPPPPTQRMHWRPQSTKIVTFALLTRSAARRRAGAAPRCSFRERSASCSSL</sequence>
<dbReference type="Proteomes" id="UP000799778">
    <property type="component" value="Unassembled WGS sequence"/>
</dbReference>
<evidence type="ECO:0000313" key="3">
    <source>
        <dbReference type="Proteomes" id="UP000799778"/>
    </source>
</evidence>
<feature type="non-terminal residue" evidence="2">
    <location>
        <position position="85"/>
    </location>
</feature>